<evidence type="ECO:0000313" key="3">
    <source>
        <dbReference type="Proteomes" id="UP000094444"/>
    </source>
</evidence>
<organism evidence="2 3">
    <name type="scientific">Diaporthe helianthi</name>
    <dbReference type="NCBI Taxonomy" id="158607"/>
    <lineage>
        <taxon>Eukaryota</taxon>
        <taxon>Fungi</taxon>
        <taxon>Dikarya</taxon>
        <taxon>Ascomycota</taxon>
        <taxon>Pezizomycotina</taxon>
        <taxon>Sordariomycetes</taxon>
        <taxon>Sordariomycetidae</taxon>
        <taxon>Diaporthales</taxon>
        <taxon>Diaporthaceae</taxon>
        <taxon>Diaporthe</taxon>
    </lineage>
</organism>
<keyword evidence="1" id="KW-0812">Transmembrane</keyword>
<keyword evidence="1" id="KW-0472">Membrane</keyword>
<comment type="caution">
    <text evidence="2">The sequence shown here is derived from an EMBL/GenBank/DDBJ whole genome shotgun (WGS) entry which is preliminary data.</text>
</comment>
<evidence type="ECO:0000256" key="1">
    <source>
        <dbReference type="SAM" id="Phobius"/>
    </source>
</evidence>
<reference evidence="2" key="1">
    <citation type="submission" date="2017-09" db="EMBL/GenBank/DDBJ databases">
        <title>Polyketide synthases of a Diaporthe helianthi virulent isolate.</title>
        <authorList>
            <person name="Baroncelli R."/>
        </authorList>
    </citation>
    <scope>NUCLEOTIDE SEQUENCE [LARGE SCALE GENOMIC DNA]</scope>
    <source>
        <strain evidence="2">7/96</strain>
    </source>
</reference>
<protein>
    <submittedName>
        <fullName evidence="2">Uncharacterized protein</fullName>
    </submittedName>
</protein>
<name>A0A2P5HQ03_DIAHE</name>
<dbReference type="Proteomes" id="UP000094444">
    <property type="component" value="Unassembled WGS sequence"/>
</dbReference>
<accession>A0A2P5HQ03</accession>
<proteinExistence type="predicted"/>
<keyword evidence="1" id="KW-1133">Transmembrane helix</keyword>
<dbReference type="InParanoid" id="A0A2P5HQ03"/>
<keyword evidence="3" id="KW-1185">Reference proteome</keyword>
<gene>
    <name evidence="2" type="ORF">DHEL01_v209289</name>
</gene>
<dbReference type="EMBL" id="MAVT02001027">
    <property type="protein sequence ID" value="POS72318.1"/>
    <property type="molecule type" value="Genomic_DNA"/>
</dbReference>
<feature type="transmembrane region" description="Helical" evidence="1">
    <location>
        <begin position="26"/>
        <end position="48"/>
    </location>
</feature>
<evidence type="ECO:0000313" key="2">
    <source>
        <dbReference type="EMBL" id="POS72318.1"/>
    </source>
</evidence>
<dbReference type="AlphaFoldDB" id="A0A2P5HQ03"/>
<sequence>MASNWEPSNPTDPEPNNANQNSTVPYIIGGVLVTVAIICLLLFGIFYLRWKRTVLKATPAVQDVSAPEQKTRPPPVELCAQGKGADVCSGGDMQTGESSAAICGPTFQEQSPAAAAEPAYHSMVPEQCGLLTISELPGSYELEIGRGSEVEPLDRADGGAEDNIGGKHGGRSTMAAAGADFNNVSAASGPYYPMN</sequence>